<evidence type="ECO:0000313" key="3">
    <source>
        <dbReference type="Proteomes" id="UP000299102"/>
    </source>
</evidence>
<proteinExistence type="predicted"/>
<comment type="caution">
    <text evidence="2">The sequence shown here is derived from an EMBL/GenBank/DDBJ whole genome shotgun (WGS) entry which is preliminary data.</text>
</comment>
<evidence type="ECO:0000313" key="2">
    <source>
        <dbReference type="EMBL" id="GBP82858.1"/>
    </source>
</evidence>
<keyword evidence="3" id="KW-1185">Reference proteome</keyword>
<protein>
    <submittedName>
        <fullName evidence="2">Uncharacterized protein</fullName>
    </submittedName>
</protein>
<organism evidence="2 3">
    <name type="scientific">Eumeta variegata</name>
    <name type="common">Bagworm moth</name>
    <name type="synonym">Eumeta japonica</name>
    <dbReference type="NCBI Taxonomy" id="151549"/>
    <lineage>
        <taxon>Eukaryota</taxon>
        <taxon>Metazoa</taxon>
        <taxon>Ecdysozoa</taxon>
        <taxon>Arthropoda</taxon>
        <taxon>Hexapoda</taxon>
        <taxon>Insecta</taxon>
        <taxon>Pterygota</taxon>
        <taxon>Neoptera</taxon>
        <taxon>Endopterygota</taxon>
        <taxon>Lepidoptera</taxon>
        <taxon>Glossata</taxon>
        <taxon>Ditrysia</taxon>
        <taxon>Tineoidea</taxon>
        <taxon>Psychidae</taxon>
        <taxon>Oiketicinae</taxon>
        <taxon>Eumeta</taxon>
    </lineage>
</organism>
<dbReference type="EMBL" id="BGZK01001590">
    <property type="protein sequence ID" value="GBP82858.1"/>
    <property type="molecule type" value="Genomic_DNA"/>
</dbReference>
<dbReference type="AlphaFoldDB" id="A0A4C1Z4S2"/>
<accession>A0A4C1Z4S2</accession>
<feature type="region of interest" description="Disordered" evidence="1">
    <location>
        <begin position="14"/>
        <end position="35"/>
    </location>
</feature>
<gene>
    <name evidence="2" type="ORF">EVAR_34522_1</name>
</gene>
<evidence type="ECO:0000256" key="1">
    <source>
        <dbReference type="SAM" id="MobiDB-lite"/>
    </source>
</evidence>
<dbReference type="Proteomes" id="UP000299102">
    <property type="component" value="Unassembled WGS sequence"/>
</dbReference>
<reference evidence="2 3" key="1">
    <citation type="journal article" date="2019" name="Commun. Biol.">
        <title>The bagworm genome reveals a unique fibroin gene that provides high tensile strength.</title>
        <authorList>
            <person name="Kono N."/>
            <person name="Nakamura H."/>
            <person name="Ohtoshi R."/>
            <person name="Tomita M."/>
            <person name="Numata K."/>
            <person name="Arakawa K."/>
        </authorList>
    </citation>
    <scope>NUCLEOTIDE SEQUENCE [LARGE SCALE GENOMIC DNA]</scope>
</reference>
<feature type="compositionally biased region" description="Low complexity" evidence="1">
    <location>
        <begin position="25"/>
        <end position="35"/>
    </location>
</feature>
<name>A0A4C1Z4S2_EUMVA</name>
<sequence>MSIDRRVRISDSNRLSLRADAHQSGGAPQGATPGPTVYLTIRSLVPATTRRAGGSTAAKSRRPFRWTLLLAITTGGIFTRGRQKWPSSSAAVREEEQV</sequence>